<keyword evidence="2" id="KW-0229">DNA integration</keyword>
<dbReference type="AlphaFoldDB" id="A0A1E3LR90"/>
<dbReference type="InterPro" id="IPR009057">
    <property type="entry name" value="Homeodomain-like_sf"/>
</dbReference>
<dbReference type="InterPro" id="IPR006119">
    <property type="entry name" value="Resolv_N"/>
</dbReference>
<dbReference type="Pfam" id="PF00239">
    <property type="entry name" value="Resolvase"/>
    <property type="match status" value="1"/>
</dbReference>
<feature type="active site" description="O-(5'-phospho-DNA)-serine intermediate" evidence="5 6">
    <location>
        <position position="11"/>
    </location>
</feature>
<name>A0A1E3LR90_9SPHN</name>
<keyword evidence="9" id="KW-1185">Reference proteome</keyword>
<dbReference type="Proteomes" id="UP000094487">
    <property type="component" value="Unassembled WGS sequence"/>
</dbReference>
<dbReference type="OrthoDB" id="114045at2"/>
<keyword evidence="3" id="KW-0238">DNA-binding</keyword>
<dbReference type="CDD" id="cd00569">
    <property type="entry name" value="HTH_Hin_like"/>
    <property type="match status" value="1"/>
</dbReference>
<dbReference type="GO" id="GO:0015074">
    <property type="term" value="P:DNA integration"/>
    <property type="evidence" value="ECO:0007669"/>
    <property type="project" value="UniProtKB-KW"/>
</dbReference>
<evidence type="ECO:0000256" key="1">
    <source>
        <dbReference type="ARBA" id="ARBA00009913"/>
    </source>
</evidence>
<protein>
    <submittedName>
        <fullName evidence="8">Resolvase</fullName>
    </submittedName>
</protein>
<feature type="domain" description="Resolvase/invertase-type recombinase catalytic" evidence="7">
    <location>
        <begin position="3"/>
        <end position="143"/>
    </location>
</feature>
<dbReference type="STRING" id="1888892.BFL28_07235"/>
<dbReference type="PROSITE" id="PS00397">
    <property type="entry name" value="RECOMBINASES_1"/>
    <property type="match status" value="1"/>
</dbReference>
<dbReference type="EMBL" id="MDDS01000081">
    <property type="protein sequence ID" value="ODP36194.1"/>
    <property type="molecule type" value="Genomic_DNA"/>
</dbReference>
<dbReference type="SUPFAM" id="SSF46689">
    <property type="entry name" value="Homeodomain-like"/>
    <property type="match status" value="1"/>
</dbReference>
<dbReference type="PANTHER" id="PTHR30461">
    <property type="entry name" value="DNA-INVERTASE FROM LAMBDOID PROPHAGE"/>
    <property type="match status" value="1"/>
</dbReference>
<evidence type="ECO:0000256" key="4">
    <source>
        <dbReference type="ARBA" id="ARBA00023172"/>
    </source>
</evidence>
<dbReference type="RefSeq" id="WP_069322063.1">
    <property type="nucleotide sequence ID" value="NZ_MDDS01000081.1"/>
</dbReference>
<dbReference type="Gene3D" id="3.40.50.1390">
    <property type="entry name" value="Resolvase, N-terminal catalytic domain"/>
    <property type="match status" value="1"/>
</dbReference>
<evidence type="ECO:0000256" key="5">
    <source>
        <dbReference type="PIRSR" id="PIRSR606118-50"/>
    </source>
</evidence>
<dbReference type="InterPro" id="IPR050639">
    <property type="entry name" value="SSR_resolvase"/>
</dbReference>
<accession>A0A1E3LR90</accession>
<evidence type="ECO:0000259" key="7">
    <source>
        <dbReference type="PROSITE" id="PS51736"/>
    </source>
</evidence>
<evidence type="ECO:0000256" key="6">
    <source>
        <dbReference type="PROSITE-ProRule" id="PRU10137"/>
    </source>
</evidence>
<evidence type="ECO:0000313" key="9">
    <source>
        <dbReference type="Proteomes" id="UP000094487"/>
    </source>
</evidence>
<dbReference type="InterPro" id="IPR006118">
    <property type="entry name" value="Recombinase_CS"/>
</dbReference>
<dbReference type="InterPro" id="IPR006120">
    <property type="entry name" value="Resolvase_HTH_dom"/>
</dbReference>
<dbReference type="PROSITE" id="PS00398">
    <property type="entry name" value="RECOMBINASES_2"/>
    <property type="match status" value="1"/>
</dbReference>
<dbReference type="SUPFAM" id="SSF53041">
    <property type="entry name" value="Resolvase-like"/>
    <property type="match status" value="1"/>
</dbReference>
<dbReference type="Pfam" id="PF02796">
    <property type="entry name" value="HTH_7"/>
    <property type="match status" value="1"/>
</dbReference>
<gene>
    <name evidence="8" type="ORF">BFL28_07235</name>
</gene>
<dbReference type="PANTHER" id="PTHR30461:SF2">
    <property type="entry name" value="SERINE RECOMBINASE PINE-RELATED"/>
    <property type="match status" value="1"/>
</dbReference>
<evidence type="ECO:0000256" key="3">
    <source>
        <dbReference type="ARBA" id="ARBA00023125"/>
    </source>
</evidence>
<dbReference type="InterPro" id="IPR036162">
    <property type="entry name" value="Resolvase-like_N_sf"/>
</dbReference>
<comment type="caution">
    <text evidence="8">The sequence shown here is derived from an EMBL/GenBank/DDBJ whole genome shotgun (WGS) entry which is preliminary data.</text>
</comment>
<organism evidence="8 9">
    <name type="scientific">Sphingomonas turrisvirgatae</name>
    <dbReference type="NCBI Taxonomy" id="1888892"/>
    <lineage>
        <taxon>Bacteria</taxon>
        <taxon>Pseudomonadati</taxon>
        <taxon>Pseudomonadota</taxon>
        <taxon>Alphaproteobacteria</taxon>
        <taxon>Sphingomonadales</taxon>
        <taxon>Sphingomonadaceae</taxon>
        <taxon>Sphingomonas</taxon>
    </lineage>
</organism>
<keyword evidence="4" id="KW-0233">DNA recombination</keyword>
<dbReference type="SMART" id="SM00857">
    <property type="entry name" value="Resolvase"/>
    <property type="match status" value="1"/>
</dbReference>
<dbReference type="GO" id="GO:0000150">
    <property type="term" value="F:DNA strand exchange activity"/>
    <property type="evidence" value="ECO:0007669"/>
    <property type="project" value="InterPro"/>
</dbReference>
<dbReference type="Gene3D" id="1.10.10.60">
    <property type="entry name" value="Homeodomain-like"/>
    <property type="match status" value="1"/>
</dbReference>
<sequence length="193" mass="20702">MARAFAYCRVSTADQTTDNQVREIEAAGFAVDAKRVVTETVSGSVAAMERKGFAKLLDRLESGDVLIVTKLDRLGRNAMDVRGTVERLAADGVKVHCLALGGIDLTSPAGKMTMGVINAVAEFERDLLIERTQSGLARAKAAGKVLGRKQALSQSQQEDVRRRRAAGVSLGTLAKEYGVSRSSIQRIEQRAGP</sequence>
<evidence type="ECO:0000313" key="8">
    <source>
        <dbReference type="EMBL" id="ODP36194.1"/>
    </source>
</evidence>
<reference evidence="8 9" key="1">
    <citation type="submission" date="2016-08" db="EMBL/GenBank/DDBJ databases">
        <title>Draft genome of the agarase producing Sphingomonas sp. MCT13.</title>
        <authorList>
            <person name="D'Andrea M.M."/>
            <person name="Rossolini G.M."/>
            <person name="Thaller M.C."/>
        </authorList>
    </citation>
    <scope>NUCLEOTIDE SEQUENCE [LARGE SCALE GENOMIC DNA]</scope>
    <source>
        <strain evidence="8 9">MCT13</strain>
    </source>
</reference>
<dbReference type="PROSITE" id="PS51736">
    <property type="entry name" value="RECOMBINASES_3"/>
    <property type="match status" value="1"/>
</dbReference>
<dbReference type="GO" id="GO:0003677">
    <property type="term" value="F:DNA binding"/>
    <property type="evidence" value="ECO:0007669"/>
    <property type="project" value="UniProtKB-KW"/>
</dbReference>
<comment type="similarity">
    <text evidence="1">Belongs to the site-specific recombinase resolvase family.</text>
</comment>
<dbReference type="CDD" id="cd03768">
    <property type="entry name" value="SR_ResInv"/>
    <property type="match status" value="1"/>
</dbReference>
<evidence type="ECO:0000256" key="2">
    <source>
        <dbReference type="ARBA" id="ARBA00022908"/>
    </source>
</evidence>
<proteinExistence type="inferred from homology"/>